<keyword evidence="8 11" id="KW-0472">Membrane</keyword>
<dbReference type="Pfam" id="PF12019">
    <property type="entry name" value="GspH"/>
    <property type="match status" value="1"/>
</dbReference>
<proteinExistence type="inferred from homology"/>
<dbReference type="GO" id="GO:0015627">
    <property type="term" value="C:type II protein secretion system complex"/>
    <property type="evidence" value="ECO:0007669"/>
    <property type="project" value="InterPro"/>
</dbReference>
<comment type="similarity">
    <text evidence="9">Belongs to the GSP H family.</text>
</comment>
<evidence type="ECO:0000256" key="11">
    <source>
        <dbReference type="SAM" id="Phobius"/>
    </source>
</evidence>
<dbReference type="Proteomes" id="UP000004662">
    <property type="component" value="Chromosome"/>
</dbReference>
<evidence type="ECO:0000313" key="14">
    <source>
        <dbReference type="Proteomes" id="UP000004662"/>
    </source>
</evidence>
<evidence type="ECO:0000256" key="6">
    <source>
        <dbReference type="ARBA" id="ARBA00022692"/>
    </source>
</evidence>
<accession>G7Q8V8</accession>
<dbReference type="InterPro" id="IPR022346">
    <property type="entry name" value="T2SS_GspH"/>
</dbReference>
<dbReference type="NCBIfam" id="TIGR02532">
    <property type="entry name" value="IV_pilin_GFxxxE"/>
    <property type="match status" value="1"/>
</dbReference>
<evidence type="ECO:0000256" key="8">
    <source>
        <dbReference type="ARBA" id="ARBA00023136"/>
    </source>
</evidence>
<sequence length="172" mass="18318">MLARQGTRRGGRREMAAVSAGFTFIEVTVVLVLLGLLGLAAFGRLESGNVRALAQADGLRAAIRYAQSRAMADIYTWGITASGNQYRLYSNNPDATNAPLPGQGSNTYAMPDGVEFESPATVTFDWRGQPVTGNITKDTPTAEARSTPLTINLTESSQVVTVTVTPYTGFVP</sequence>
<dbReference type="EMBL" id="CM001368">
    <property type="protein sequence ID" value="EHJ47444.1"/>
    <property type="molecule type" value="Genomic_DNA"/>
</dbReference>
<dbReference type="OrthoDB" id="5472281at2"/>
<evidence type="ECO:0000256" key="4">
    <source>
        <dbReference type="ARBA" id="ARBA00022481"/>
    </source>
</evidence>
<keyword evidence="4" id="KW-0488">Methylation</keyword>
<comment type="subcellular location">
    <subcellularLocation>
        <location evidence="1">Cell inner membrane</location>
        <topology evidence="1">Single-pass membrane protein</topology>
    </subcellularLocation>
</comment>
<reference evidence="14" key="1">
    <citation type="journal article" date="2015" name="Genome Announc.">
        <title>High-Quality Draft Genome Sequence of Desulfovibrio carbinoliphilus FW-101-2B, an Organic Acid-Oxidizing Sulfate-Reducing Bacterium Isolated from Uranium(VI)-Contaminated Groundwater.</title>
        <authorList>
            <person name="Ramsay B.D."/>
            <person name="Hwang C."/>
            <person name="Woo H.L."/>
            <person name="Carroll S.L."/>
            <person name="Lucas S."/>
            <person name="Han J."/>
            <person name="Lapidus A.L."/>
            <person name="Cheng J.F."/>
            <person name="Goodwin L.A."/>
            <person name="Pitluck S."/>
            <person name="Peters L."/>
            <person name="Chertkov O."/>
            <person name="Held B."/>
            <person name="Detter J.C."/>
            <person name="Han C.S."/>
            <person name="Tapia R."/>
            <person name="Land M.L."/>
            <person name="Hauser L.J."/>
            <person name="Kyrpides N.C."/>
            <person name="Ivanova N.N."/>
            <person name="Mikhailova N."/>
            <person name="Pagani I."/>
            <person name="Woyke T."/>
            <person name="Arkin A.P."/>
            <person name="Dehal P."/>
            <person name="Chivian D."/>
            <person name="Criddle C.S."/>
            <person name="Wu W."/>
            <person name="Chakraborty R."/>
            <person name="Hazen T.C."/>
            <person name="Fields M.W."/>
        </authorList>
    </citation>
    <scope>NUCLEOTIDE SEQUENCE [LARGE SCALE GENOMIC DNA]</scope>
    <source>
        <strain evidence="14">FW-101-2B</strain>
    </source>
</reference>
<dbReference type="GO" id="GO:0005886">
    <property type="term" value="C:plasma membrane"/>
    <property type="evidence" value="ECO:0007669"/>
    <property type="project" value="UniProtKB-SubCell"/>
</dbReference>
<dbReference type="InterPro" id="IPR045584">
    <property type="entry name" value="Pilin-like"/>
</dbReference>
<organism evidence="13 14">
    <name type="scientific">Solidesulfovibrio carbinoliphilus subsp. oakridgensis</name>
    <dbReference type="NCBI Taxonomy" id="694327"/>
    <lineage>
        <taxon>Bacteria</taxon>
        <taxon>Pseudomonadati</taxon>
        <taxon>Thermodesulfobacteriota</taxon>
        <taxon>Desulfovibrionia</taxon>
        <taxon>Desulfovibrionales</taxon>
        <taxon>Desulfovibrionaceae</taxon>
        <taxon>Solidesulfovibrio</taxon>
    </lineage>
</organism>
<evidence type="ECO:0000256" key="10">
    <source>
        <dbReference type="ARBA" id="ARBA00030775"/>
    </source>
</evidence>
<evidence type="ECO:0000259" key="12">
    <source>
        <dbReference type="Pfam" id="PF12019"/>
    </source>
</evidence>
<evidence type="ECO:0000256" key="3">
    <source>
        <dbReference type="ARBA" id="ARBA00022475"/>
    </source>
</evidence>
<dbReference type="HOGENOM" id="CLU_1552844_0_0_7"/>
<keyword evidence="3" id="KW-1003">Cell membrane</keyword>
<dbReference type="eggNOG" id="COG2165">
    <property type="taxonomic scope" value="Bacteria"/>
</dbReference>
<evidence type="ECO:0000313" key="13">
    <source>
        <dbReference type="EMBL" id="EHJ47444.1"/>
    </source>
</evidence>
<feature type="domain" description="General secretion pathway GspH" evidence="12">
    <location>
        <begin position="55"/>
        <end position="153"/>
    </location>
</feature>
<dbReference type="GO" id="GO:0015628">
    <property type="term" value="P:protein secretion by the type II secretion system"/>
    <property type="evidence" value="ECO:0007669"/>
    <property type="project" value="InterPro"/>
</dbReference>
<dbReference type="RefSeq" id="WP_009180844.1">
    <property type="nucleotide sequence ID" value="NZ_CM001368.1"/>
</dbReference>
<dbReference type="SUPFAM" id="SSF54523">
    <property type="entry name" value="Pili subunits"/>
    <property type="match status" value="1"/>
</dbReference>
<dbReference type="InterPro" id="IPR012902">
    <property type="entry name" value="N_methyl_site"/>
</dbReference>
<keyword evidence="6 11" id="KW-0812">Transmembrane</keyword>
<evidence type="ECO:0000256" key="5">
    <source>
        <dbReference type="ARBA" id="ARBA00022519"/>
    </source>
</evidence>
<feature type="transmembrane region" description="Helical" evidence="11">
    <location>
        <begin position="21"/>
        <end position="42"/>
    </location>
</feature>
<dbReference type="STRING" id="694327.DFW101_1436"/>
<keyword evidence="14" id="KW-1185">Reference proteome</keyword>
<keyword evidence="5" id="KW-0997">Cell inner membrane</keyword>
<protein>
    <recommendedName>
        <fullName evidence="2">Type II secretion system protein H</fullName>
    </recommendedName>
    <alternativeName>
        <fullName evidence="10">General secretion pathway protein H</fullName>
    </alternativeName>
</protein>
<keyword evidence="7 11" id="KW-1133">Transmembrane helix</keyword>
<evidence type="ECO:0000256" key="1">
    <source>
        <dbReference type="ARBA" id="ARBA00004377"/>
    </source>
</evidence>
<evidence type="ECO:0000256" key="2">
    <source>
        <dbReference type="ARBA" id="ARBA00021549"/>
    </source>
</evidence>
<name>G7Q8V8_9BACT</name>
<evidence type="ECO:0000256" key="7">
    <source>
        <dbReference type="ARBA" id="ARBA00022989"/>
    </source>
</evidence>
<gene>
    <name evidence="13" type="ORF">DFW101_1436</name>
</gene>
<dbReference type="AlphaFoldDB" id="G7Q8V8"/>
<evidence type="ECO:0000256" key="9">
    <source>
        <dbReference type="ARBA" id="ARBA00025772"/>
    </source>
</evidence>